<sequence length="104" mass="12008">MSIDGAEGFKFGQQTSEGGAAYHQDCISKLAEKLRGSLKEAYEKQNEAIDYLVTGKRIKHYPEMDQCLHVMIFCMYVEEVKRVERLREDAELAETMGYSEMTWD</sequence>
<dbReference type="Proteomes" id="UP001629113">
    <property type="component" value="Unassembled WGS sequence"/>
</dbReference>
<dbReference type="EMBL" id="JBFCZG010000005">
    <property type="protein sequence ID" value="KAL3422780.1"/>
    <property type="molecule type" value="Genomic_DNA"/>
</dbReference>
<protein>
    <submittedName>
        <fullName evidence="1">Uncharacterized protein</fullName>
    </submittedName>
</protein>
<evidence type="ECO:0000313" key="2">
    <source>
        <dbReference type="Proteomes" id="UP001629113"/>
    </source>
</evidence>
<keyword evidence="2" id="KW-1185">Reference proteome</keyword>
<comment type="caution">
    <text evidence="1">The sequence shown here is derived from an EMBL/GenBank/DDBJ whole genome shotgun (WGS) entry which is preliminary data.</text>
</comment>
<evidence type="ECO:0000313" key="1">
    <source>
        <dbReference type="EMBL" id="KAL3422780.1"/>
    </source>
</evidence>
<proteinExistence type="predicted"/>
<name>A0ABR4PHL3_9HELO</name>
<reference evidence="1 2" key="1">
    <citation type="submission" date="2024-06" db="EMBL/GenBank/DDBJ databases">
        <title>Complete genome of Phlyctema vagabunda strain 19-DSS-EL-015.</title>
        <authorList>
            <person name="Fiorenzani C."/>
        </authorList>
    </citation>
    <scope>NUCLEOTIDE SEQUENCE [LARGE SCALE GENOMIC DNA]</scope>
    <source>
        <strain evidence="1 2">19-DSS-EL-015</strain>
    </source>
</reference>
<organism evidence="1 2">
    <name type="scientific">Phlyctema vagabunda</name>
    <dbReference type="NCBI Taxonomy" id="108571"/>
    <lineage>
        <taxon>Eukaryota</taxon>
        <taxon>Fungi</taxon>
        <taxon>Dikarya</taxon>
        <taxon>Ascomycota</taxon>
        <taxon>Pezizomycotina</taxon>
        <taxon>Leotiomycetes</taxon>
        <taxon>Helotiales</taxon>
        <taxon>Dermateaceae</taxon>
        <taxon>Phlyctema</taxon>
    </lineage>
</organism>
<accession>A0ABR4PHL3</accession>
<gene>
    <name evidence="1" type="ORF">PVAG01_06936</name>
</gene>